<gene>
    <name evidence="1" type="ORF">ACJDUH_09555</name>
</gene>
<protein>
    <submittedName>
        <fullName evidence="1">Uncharacterized protein</fullName>
    </submittedName>
</protein>
<sequence>MYTYVWFSRANSGRMYKNDDIYVVRLYKNLILIHQLINYNRFLDMDYVNNLN</sequence>
<dbReference type="EMBL" id="JBJHZY010000001">
    <property type="protein sequence ID" value="MFL0268351.1"/>
    <property type="molecule type" value="Genomic_DNA"/>
</dbReference>
<evidence type="ECO:0000313" key="1">
    <source>
        <dbReference type="EMBL" id="MFL0268351.1"/>
    </source>
</evidence>
<name>A0ABW8TSY6_9CLOT</name>
<keyword evidence="2" id="KW-1185">Reference proteome</keyword>
<reference evidence="1 2" key="1">
    <citation type="submission" date="2024-11" db="EMBL/GenBank/DDBJ databases">
        <authorList>
            <person name="Heng Y.C."/>
            <person name="Lim A.C.H."/>
            <person name="Lee J.K.Y."/>
            <person name="Kittelmann S."/>
        </authorList>
    </citation>
    <scope>NUCLEOTIDE SEQUENCE [LARGE SCALE GENOMIC DNA]</scope>
    <source>
        <strain evidence="1 2">WILCCON 0202</strain>
    </source>
</reference>
<dbReference type="RefSeq" id="WP_406764927.1">
    <property type="nucleotide sequence ID" value="NZ_JBJHZY010000001.1"/>
</dbReference>
<organism evidence="1 2">
    <name type="scientific">Candidatus Clostridium radicumherbarum</name>
    <dbReference type="NCBI Taxonomy" id="3381662"/>
    <lineage>
        <taxon>Bacteria</taxon>
        <taxon>Bacillati</taxon>
        <taxon>Bacillota</taxon>
        <taxon>Clostridia</taxon>
        <taxon>Eubacteriales</taxon>
        <taxon>Clostridiaceae</taxon>
        <taxon>Clostridium</taxon>
    </lineage>
</organism>
<dbReference type="Proteomes" id="UP001623661">
    <property type="component" value="Unassembled WGS sequence"/>
</dbReference>
<comment type="caution">
    <text evidence="1">The sequence shown here is derived from an EMBL/GenBank/DDBJ whole genome shotgun (WGS) entry which is preliminary data.</text>
</comment>
<evidence type="ECO:0000313" key="2">
    <source>
        <dbReference type="Proteomes" id="UP001623661"/>
    </source>
</evidence>
<proteinExistence type="predicted"/>
<accession>A0ABW8TSY6</accession>